<dbReference type="InterPro" id="IPR019557">
    <property type="entry name" value="AminoTfrase-like_pln_mobile"/>
</dbReference>
<evidence type="ECO:0000256" key="1">
    <source>
        <dbReference type="SAM" id="MobiDB-lite"/>
    </source>
</evidence>
<dbReference type="EMBL" id="JAUUTY010000001">
    <property type="protein sequence ID" value="KAK1694396.1"/>
    <property type="molecule type" value="Genomic_DNA"/>
</dbReference>
<dbReference type="InterPro" id="IPR044824">
    <property type="entry name" value="MAIN-like"/>
</dbReference>
<feature type="compositionally biased region" description="Low complexity" evidence="1">
    <location>
        <begin position="705"/>
        <end position="725"/>
    </location>
</feature>
<name>A0AAD8X2P9_LOLMU</name>
<feature type="region of interest" description="Disordered" evidence="1">
    <location>
        <begin position="862"/>
        <end position="882"/>
    </location>
</feature>
<gene>
    <name evidence="3" type="ORF">QYE76_011093</name>
</gene>
<organism evidence="3 4">
    <name type="scientific">Lolium multiflorum</name>
    <name type="common">Italian ryegrass</name>
    <name type="synonym">Lolium perenne subsp. multiflorum</name>
    <dbReference type="NCBI Taxonomy" id="4521"/>
    <lineage>
        <taxon>Eukaryota</taxon>
        <taxon>Viridiplantae</taxon>
        <taxon>Streptophyta</taxon>
        <taxon>Embryophyta</taxon>
        <taxon>Tracheophyta</taxon>
        <taxon>Spermatophyta</taxon>
        <taxon>Magnoliopsida</taxon>
        <taxon>Liliopsida</taxon>
        <taxon>Poales</taxon>
        <taxon>Poaceae</taxon>
        <taxon>BOP clade</taxon>
        <taxon>Pooideae</taxon>
        <taxon>Poodae</taxon>
        <taxon>Poeae</taxon>
        <taxon>Poeae Chloroplast Group 2 (Poeae type)</taxon>
        <taxon>Loliodinae</taxon>
        <taxon>Loliinae</taxon>
        <taxon>Lolium</taxon>
    </lineage>
</organism>
<reference evidence="3" key="1">
    <citation type="submission" date="2023-07" db="EMBL/GenBank/DDBJ databases">
        <title>A chromosome-level genome assembly of Lolium multiflorum.</title>
        <authorList>
            <person name="Chen Y."/>
            <person name="Copetti D."/>
            <person name="Kolliker R."/>
            <person name="Studer B."/>
        </authorList>
    </citation>
    <scope>NUCLEOTIDE SEQUENCE</scope>
    <source>
        <strain evidence="3">02402/16</strain>
        <tissue evidence="3">Leaf</tissue>
    </source>
</reference>
<feature type="region of interest" description="Disordered" evidence="1">
    <location>
        <begin position="598"/>
        <end position="834"/>
    </location>
</feature>
<feature type="compositionally biased region" description="Basic residues" evidence="1">
    <location>
        <begin position="726"/>
        <end position="742"/>
    </location>
</feature>
<evidence type="ECO:0000313" key="4">
    <source>
        <dbReference type="Proteomes" id="UP001231189"/>
    </source>
</evidence>
<dbReference type="Proteomes" id="UP001231189">
    <property type="component" value="Unassembled WGS sequence"/>
</dbReference>
<evidence type="ECO:0000259" key="2">
    <source>
        <dbReference type="Pfam" id="PF10536"/>
    </source>
</evidence>
<dbReference type="PANTHER" id="PTHR46033">
    <property type="entry name" value="PROTEIN MAIN-LIKE 2"/>
    <property type="match status" value="1"/>
</dbReference>
<comment type="caution">
    <text evidence="3">The sequence shown here is derived from an EMBL/GenBank/DDBJ whole genome shotgun (WGS) entry which is preliminary data.</text>
</comment>
<protein>
    <recommendedName>
        <fullName evidence="2">Aminotransferase-like plant mobile domain-containing protein</fullName>
    </recommendedName>
</protein>
<dbReference type="GO" id="GO:0010073">
    <property type="term" value="P:meristem maintenance"/>
    <property type="evidence" value="ECO:0007669"/>
    <property type="project" value="InterPro"/>
</dbReference>
<feature type="region of interest" description="Disordered" evidence="1">
    <location>
        <begin position="1"/>
        <end position="32"/>
    </location>
</feature>
<sequence length="882" mass="99189">MGRHPKGETPESASHHSHDALDAESDRHHSQDALDVDSEATYASGHCRGSSRSRWWRRRLRGQPCRAVSESTAARAQCADRWMVYLIDQEYDREHRAFHMTERRRVLHPLKIRYHGTVDMAYDERYTEFIQPTGLLPFISLVSRGGPNMNAATLTALVDRWRPETHTFHLRAGEMTPTLQDVSMILGLPIQGEPLCMNTASDGWRGQMEDLIGMAPSALEDPKDRTPAGASFSWIRTHFGECPEGADRDTVKTYTRVYLWYMVSRTLFPDSGGKLAHWCWLKALTVLEHPWSWGTAALAYLYRQVVAGSGGIGRCLPLLSVWSWDRLSVGRPRILNARPWPHYRNNPDREPTWAYIWDNVSEMTSDPMVMYRHYTEELDTLTAEQVDWEPYGTYYRIGAAMTDLNPKCLEEAGFWRMRCPLICMWAVEYHQPQRVMRQFRLYQECPPEWQDTDHALHSGHVTAFQHCLEAIRNGGHVEVVPHDLAAFNNYLQWVHESTRIELVKPAYDDDILDDPIEFDEVAQSQHDIYARQGRSTSIASSLNFVRSEIQKTATECEVVWDQSHRDEKPIGPMRHFIKNTARKLRRLAKLLGCREGEIAATSSSEEAEIPDGTILSQSISRGKKQATRSAYQLKPRGKAPHRYTPEDYANRGKKAVIESDEEPPRRSSLRRMRNDEPSSSEEQEVQQQEEQRQQTKRKAVRKQPAVAARFSGQAAAARFSDQAASAHRRRGPPPHSRRRAMARGRAPPSPAPSGSSATTPRGPAAAALCGALTRVEQGRRGGRGPALGRKQERSGGALCGAVSTILAPPPTGGSGSGRCSPRIRTGGHDARTQGRRRLEPKLGHGGVDLQLPRALLLLLLSSRRSDPRTGAGAHGEVRGGGR</sequence>
<dbReference type="PANTHER" id="PTHR46033:SF87">
    <property type="entry name" value="AMINOTRANSFERASE-LIKE PLANT MOBILE DOMAIN-CONTAINING PROTEIN"/>
    <property type="match status" value="1"/>
</dbReference>
<proteinExistence type="predicted"/>
<feature type="compositionally biased region" description="Low complexity" evidence="1">
    <location>
        <begin position="752"/>
        <end position="761"/>
    </location>
</feature>
<accession>A0AAD8X2P9</accession>
<evidence type="ECO:0000313" key="3">
    <source>
        <dbReference type="EMBL" id="KAK1694396.1"/>
    </source>
</evidence>
<keyword evidence="4" id="KW-1185">Reference proteome</keyword>
<dbReference type="AlphaFoldDB" id="A0AAD8X2P9"/>
<dbReference type="Pfam" id="PF10536">
    <property type="entry name" value="PMD"/>
    <property type="match status" value="1"/>
</dbReference>
<feature type="domain" description="Aminotransferase-like plant mobile" evidence="2">
    <location>
        <begin position="149"/>
        <end position="454"/>
    </location>
</feature>